<dbReference type="GeneID" id="25471975"/>
<dbReference type="EMBL" id="HG722465">
    <property type="protein sequence ID" value="CDJ62435.1"/>
    <property type="molecule type" value="Genomic_DNA"/>
</dbReference>
<dbReference type="Proteomes" id="UP000030754">
    <property type="component" value="Unassembled WGS sequence"/>
</dbReference>
<feature type="region of interest" description="Disordered" evidence="1">
    <location>
        <begin position="80"/>
        <end position="101"/>
    </location>
</feature>
<protein>
    <submittedName>
        <fullName evidence="2">Uncharacterized protein</fullName>
    </submittedName>
</protein>
<evidence type="ECO:0000256" key="1">
    <source>
        <dbReference type="SAM" id="MobiDB-lite"/>
    </source>
</evidence>
<feature type="compositionally biased region" description="Polar residues" evidence="1">
    <location>
        <begin position="85"/>
        <end position="101"/>
    </location>
</feature>
<evidence type="ECO:0000313" key="3">
    <source>
        <dbReference type="Proteomes" id="UP000030754"/>
    </source>
</evidence>
<name>U6MLA2_9EIME</name>
<dbReference type="VEuPathDB" id="ToxoDB:ENH_00018010"/>
<sequence length="101" mass="11716">MLRNATATIQGRARLQNSGMTQTSWECRLEEGQKALPRVHEYEVKYNYNYEEQTVESSRVKASNAQHKVYSVLSRLDAYKDPSFPQRQDSTKPPQDSRAYT</sequence>
<organism evidence="2 3">
    <name type="scientific">Eimeria necatrix</name>
    <dbReference type="NCBI Taxonomy" id="51315"/>
    <lineage>
        <taxon>Eukaryota</taxon>
        <taxon>Sar</taxon>
        <taxon>Alveolata</taxon>
        <taxon>Apicomplexa</taxon>
        <taxon>Conoidasida</taxon>
        <taxon>Coccidia</taxon>
        <taxon>Eucoccidiorida</taxon>
        <taxon>Eimeriorina</taxon>
        <taxon>Eimeriidae</taxon>
        <taxon>Eimeria</taxon>
    </lineage>
</organism>
<feature type="region of interest" description="Disordered" evidence="1">
    <location>
        <begin position="1"/>
        <end position="23"/>
    </location>
</feature>
<proteinExistence type="predicted"/>
<dbReference type="AlphaFoldDB" id="U6MLA2"/>
<reference evidence="2" key="1">
    <citation type="submission" date="2013-10" db="EMBL/GenBank/DDBJ databases">
        <title>Genomic analysis of the causative agents of coccidiosis in chickens.</title>
        <authorList>
            <person name="Reid A.J."/>
            <person name="Blake D."/>
            <person name="Billington K."/>
            <person name="Browne H."/>
            <person name="Dunn M."/>
            <person name="Hung S."/>
            <person name="Kawahara F."/>
            <person name="Miranda-Saavedra D."/>
            <person name="Mourier T."/>
            <person name="Nagra H."/>
            <person name="Otto T.D."/>
            <person name="Rawlings N."/>
            <person name="Sanchez A."/>
            <person name="Sanders M."/>
            <person name="Subramaniam C."/>
            <person name="Tay Y."/>
            <person name="Dear P."/>
            <person name="Doerig C."/>
            <person name="Gruber A."/>
            <person name="Parkinson J."/>
            <person name="Shirley M."/>
            <person name="Wan K.L."/>
            <person name="Berriman M."/>
            <person name="Tomley F."/>
            <person name="Pain A."/>
        </authorList>
    </citation>
    <scope>NUCLEOTIDE SEQUENCE [LARGE SCALE GENOMIC DNA]</scope>
    <source>
        <strain evidence="2">Houghton</strain>
    </source>
</reference>
<dbReference type="OrthoDB" id="10349474at2759"/>
<dbReference type="RefSeq" id="XP_013439797.1">
    <property type="nucleotide sequence ID" value="XM_013584343.1"/>
</dbReference>
<keyword evidence="3" id="KW-1185">Reference proteome</keyword>
<gene>
    <name evidence="2" type="ORF">ENH_00018010</name>
</gene>
<accession>U6MLA2</accession>
<reference evidence="2" key="2">
    <citation type="submission" date="2013-10" db="EMBL/GenBank/DDBJ databases">
        <authorList>
            <person name="Aslett M."/>
        </authorList>
    </citation>
    <scope>NUCLEOTIDE SEQUENCE [LARGE SCALE GENOMIC DNA]</scope>
    <source>
        <strain evidence="2">Houghton</strain>
    </source>
</reference>
<evidence type="ECO:0000313" key="2">
    <source>
        <dbReference type="EMBL" id="CDJ62435.1"/>
    </source>
</evidence>